<dbReference type="Pfam" id="PF03864">
    <property type="entry name" value="Phage_cap_E"/>
    <property type="match status" value="1"/>
</dbReference>
<sequence>MILNNSQVIDQTTAIERIPFKPGLIGALNLYKPETVRTDAITFDVRENSLAILDDHLRNTAQKNSTEDQPYDIHTLAIPHYPISKSIGREKLAGVRAFGKEGEAIVANAVAQELEAQAERHDVHEEYLKAAMTLSGVVVTAHYGTINMATEFGVVRPTQALTPATLLADIRSAMAKSKAGLKTGGRIQGYVALVGADLFETILTSADVKTAYQFSQANGNPLRNELGVVANGYTIFRFGNVDFILYDDTFTTKTGATVSVLADDAGVLVPRTTIGRTFYGPASTLSGLGGVGSRRFAQTYRDPKDRFIEVDSEQSTLVINEQFGATVALSIGS</sequence>
<dbReference type="InterPro" id="IPR005564">
    <property type="entry name" value="Major_capsid_GpE"/>
</dbReference>
<gene>
    <name evidence="1" type="ORF">BTMF_LOCUS305</name>
</gene>
<organism evidence="3">
    <name type="scientific">Brugia timori</name>
    <dbReference type="NCBI Taxonomy" id="42155"/>
    <lineage>
        <taxon>Eukaryota</taxon>
        <taxon>Metazoa</taxon>
        <taxon>Ecdysozoa</taxon>
        <taxon>Nematoda</taxon>
        <taxon>Chromadorea</taxon>
        <taxon>Rhabditida</taxon>
        <taxon>Spirurina</taxon>
        <taxon>Spiruromorpha</taxon>
        <taxon>Filarioidea</taxon>
        <taxon>Onchocercidae</taxon>
        <taxon>Brugia</taxon>
    </lineage>
</organism>
<dbReference type="AlphaFoldDB" id="A0A0R3Q3S3"/>
<reference evidence="3" key="1">
    <citation type="submission" date="2017-02" db="UniProtKB">
        <authorList>
            <consortium name="WormBaseParasite"/>
        </authorList>
    </citation>
    <scope>IDENTIFICATION</scope>
</reference>
<dbReference type="WBParaSite" id="BTMF_0000094101-mRNA-1">
    <property type="protein sequence ID" value="BTMF_0000094101-mRNA-1"/>
    <property type="gene ID" value="BTMF_0000094101"/>
</dbReference>
<proteinExistence type="predicted"/>
<evidence type="ECO:0000313" key="2">
    <source>
        <dbReference type="Proteomes" id="UP000280834"/>
    </source>
</evidence>
<protein>
    <submittedName>
        <fullName evidence="3">Major capsid protein E</fullName>
    </submittedName>
</protein>
<dbReference type="EMBL" id="UZAG01000132">
    <property type="protein sequence ID" value="VDO07296.1"/>
    <property type="molecule type" value="Genomic_DNA"/>
</dbReference>
<evidence type="ECO:0000313" key="1">
    <source>
        <dbReference type="EMBL" id="VDO07296.1"/>
    </source>
</evidence>
<reference evidence="1 2" key="2">
    <citation type="submission" date="2018-11" db="EMBL/GenBank/DDBJ databases">
        <authorList>
            <consortium name="Pathogen Informatics"/>
        </authorList>
    </citation>
    <scope>NUCLEOTIDE SEQUENCE [LARGE SCALE GENOMIC DNA]</scope>
</reference>
<dbReference type="Proteomes" id="UP000280834">
    <property type="component" value="Unassembled WGS sequence"/>
</dbReference>
<name>A0A0R3Q3S3_9BILA</name>
<evidence type="ECO:0000313" key="3">
    <source>
        <dbReference type="WBParaSite" id="BTMF_0000094101-mRNA-1"/>
    </source>
</evidence>
<accession>A0A0R3Q3S3</accession>
<keyword evidence="2" id="KW-1185">Reference proteome</keyword>